<gene>
    <name evidence="1" type="ORF">Airi01_079880</name>
</gene>
<name>A0A9W6RNU8_9ACTN</name>
<evidence type="ECO:0000313" key="1">
    <source>
        <dbReference type="EMBL" id="GLY79721.1"/>
    </source>
</evidence>
<protein>
    <submittedName>
        <fullName evidence="1">Uncharacterized protein</fullName>
    </submittedName>
</protein>
<evidence type="ECO:0000313" key="2">
    <source>
        <dbReference type="Proteomes" id="UP001165135"/>
    </source>
</evidence>
<reference evidence="1" key="1">
    <citation type="submission" date="2023-03" db="EMBL/GenBank/DDBJ databases">
        <title>Actinoallomurus iriomotensis NBRC 103681.</title>
        <authorList>
            <person name="Ichikawa N."/>
            <person name="Sato H."/>
            <person name="Tonouchi N."/>
        </authorList>
    </citation>
    <scope>NUCLEOTIDE SEQUENCE</scope>
    <source>
        <strain evidence="1">NBRC 103681</strain>
    </source>
</reference>
<dbReference type="EMBL" id="BSTJ01000012">
    <property type="protein sequence ID" value="GLY79721.1"/>
    <property type="molecule type" value="Genomic_DNA"/>
</dbReference>
<proteinExistence type="predicted"/>
<sequence length="89" mass="9698">MSETEVIAMTNVIPLRPVRRPRRPAARPGLVPVSVEWDEGRGLYVTACARCCESATLHHLADADTWAETHHCDPELAALLAVVLDQVAA</sequence>
<dbReference type="AlphaFoldDB" id="A0A9W6RNU8"/>
<dbReference type="Proteomes" id="UP001165135">
    <property type="component" value="Unassembled WGS sequence"/>
</dbReference>
<organism evidence="1 2">
    <name type="scientific">Actinoallomurus iriomotensis</name>
    <dbReference type="NCBI Taxonomy" id="478107"/>
    <lineage>
        <taxon>Bacteria</taxon>
        <taxon>Bacillati</taxon>
        <taxon>Actinomycetota</taxon>
        <taxon>Actinomycetes</taxon>
        <taxon>Streptosporangiales</taxon>
        <taxon>Thermomonosporaceae</taxon>
        <taxon>Actinoallomurus</taxon>
    </lineage>
</organism>
<comment type="caution">
    <text evidence="1">The sequence shown here is derived from an EMBL/GenBank/DDBJ whole genome shotgun (WGS) entry which is preliminary data.</text>
</comment>
<accession>A0A9W6RNU8</accession>